<keyword evidence="2" id="KW-1185">Reference proteome</keyword>
<evidence type="ECO:0000313" key="1">
    <source>
        <dbReference type="EMBL" id="KAF9532925.1"/>
    </source>
</evidence>
<protein>
    <submittedName>
        <fullName evidence="1">Uncharacterized protein</fullName>
    </submittedName>
</protein>
<name>A0A9P6JUX3_9AGAR</name>
<gene>
    <name evidence="1" type="ORF">CPB83DRAFT_846598</name>
</gene>
<dbReference type="EMBL" id="MU157830">
    <property type="protein sequence ID" value="KAF9532925.1"/>
    <property type="molecule type" value="Genomic_DNA"/>
</dbReference>
<dbReference type="OrthoDB" id="2367075at2759"/>
<organism evidence="1 2">
    <name type="scientific">Crepidotus variabilis</name>
    <dbReference type="NCBI Taxonomy" id="179855"/>
    <lineage>
        <taxon>Eukaryota</taxon>
        <taxon>Fungi</taxon>
        <taxon>Dikarya</taxon>
        <taxon>Basidiomycota</taxon>
        <taxon>Agaricomycotina</taxon>
        <taxon>Agaricomycetes</taxon>
        <taxon>Agaricomycetidae</taxon>
        <taxon>Agaricales</taxon>
        <taxon>Agaricineae</taxon>
        <taxon>Crepidotaceae</taxon>
        <taxon>Crepidotus</taxon>
    </lineage>
</organism>
<evidence type="ECO:0000313" key="2">
    <source>
        <dbReference type="Proteomes" id="UP000807306"/>
    </source>
</evidence>
<sequence length="148" mass="17041">MYPFKWSAFSYDEWLGALDLATRWSLFDICNKAIHALTILNRSGSKSTIEKVLLAKKYKIDQWLREGYTTLVQQEELKIEDVQMLGWKTVARLFAAKWSLSVSSKCAYKCSEQLRQDAALVQAQVDTILRAERPSYAPSKFTNYITAM</sequence>
<proteinExistence type="predicted"/>
<dbReference type="AlphaFoldDB" id="A0A9P6JUX3"/>
<dbReference type="Proteomes" id="UP000807306">
    <property type="component" value="Unassembled WGS sequence"/>
</dbReference>
<comment type="caution">
    <text evidence="1">The sequence shown here is derived from an EMBL/GenBank/DDBJ whole genome shotgun (WGS) entry which is preliminary data.</text>
</comment>
<accession>A0A9P6JUX3</accession>
<reference evidence="1" key="1">
    <citation type="submission" date="2020-11" db="EMBL/GenBank/DDBJ databases">
        <authorList>
            <consortium name="DOE Joint Genome Institute"/>
            <person name="Ahrendt S."/>
            <person name="Riley R."/>
            <person name="Andreopoulos W."/>
            <person name="Labutti K."/>
            <person name="Pangilinan J."/>
            <person name="Ruiz-Duenas F.J."/>
            <person name="Barrasa J.M."/>
            <person name="Sanchez-Garcia M."/>
            <person name="Camarero S."/>
            <person name="Miyauchi S."/>
            <person name="Serrano A."/>
            <person name="Linde D."/>
            <person name="Babiker R."/>
            <person name="Drula E."/>
            <person name="Ayuso-Fernandez I."/>
            <person name="Pacheco R."/>
            <person name="Padilla G."/>
            <person name="Ferreira P."/>
            <person name="Barriuso J."/>
            <person name="Kellner H."/>
            <person name="Castanera R."/>
            <person name="Alfaro M."/>
            <person name="Ramirez L."/>
            <person name="Pisabarro A.G."/>
            <person name="Kuo A."/>
            <person name="Tritt A."/>
            <person name="Lipzen A."/>
            <person name="He G."/>
            <person name="Yan M."/>
            <person name="Ng V."/>
            <person name="Cullen D."/>
            <person name="Martin F."/>
            <person name="Rosso M.-N."/>
            <person name="Henrissat B."/>
            <person name="Hibbett D."/>
            <person name="Martinez A.T."/>
            <person name="Grigoriev I.V."/>
        </authorList>
    </citation>
    <scope>NUCLEOTIDE SEQUENCE</scope>
    <source>
        <strain evidence="1">CBS 506.95</strain>
    </source>
</reference>